<name>A0A372JVM4_9ACTN</name>
<dbReference type="AlphaFoldDB" id="A0A372JVM4"/>
<reference evidence="1 2" key="1">
    <citation type="submission" date="2018-08" db="EMBL/GenBank/DDBJ databases">
        <title>Actinomadura jelena sp. nov., a novel Actinomycete isolated from soil in Chad.</title>
        <authorList>
            <person name="Shi L."/>
        </authorList>
    </citation>
    <scope>NUCLEOTIDE SEQUENCE [LARGE SCALE GENOMIC DNA]</scope>
    <source>
        <strain evidence="1 2">NEAU-G17</strain>
    </source>
</reference>
<dbReference type="EMBL" id="QURH01000026">
    <property type="protein sequence ID" value="RFU43388.1"/>
    <property type="molecule type" value="Genomic_DNA"/>
</dbReference>
<protein>
    <submittedName>
        <fullName evidence="1">Uncharacterized protein</fullName>
    </submittedName>
</protein>
<keyword evidence="2" id="KW-1185">Reference proteome</keyword>
<evidence type="ECO:0000313" key="1">
    <source>
        <dbReference type="EMBL" id="RFU43388.1"/>
    </source>
</evidence>
<dbReference type="Proteomes" id="UP000261811">
    <property type="component" value="Unassembled WGS sequence"/>
</dbReference>
<accession>A0A372JVM4</accession>
<organism evidence="1 2">
    <name type="scientific">Actinomadura logoneensis</name>
    <dbReference type="NCBI Taxonomy" id="2293572"/>
    <lineage>
        <taxon>Bacteria</taxon>
        <taxon>Bacillati</taxon>
        <taxon>Actinomycetota</taxon>
        <taxon>Actinomycetes</taxon>
        <taxon>Streptosporangiales</taxon>
        <taxon>Thermomonosporaceae</taxon>
        <taxon>Actinomadura</taxon>
    </lineage>
</organism>
<gene>
    <name evidence="1" type="ORF">DZF91_01485</name>
</gene>
<proteinExistence type="predicted"/>
<sequence length="143" mass="16409">MHVNARSFDYDFWRGEPAAWADKGVHWHCHLWRATADQYRNDAERRDPASDLAPLVVQEWLRKPARFVDHVARTPEEGVAWLSRQWDGLKAKVAGAQDPPDGTRLGRALYELRLGQGVTWGFWTLDSSHYIGLYLVVAAQDCH</sequence>
<comment type="caution">
    <text evidence="1">The sequence shown here is derived from an EMBL/GenBank/DDBJ whole genome shotgun (WGS) entry which is preliminary data.</text>
</comment>
<evidence type="ECO:0000313" key="2">
    <source>
        <dbReference type="Proteomes" id="UP000261811"/>
    </source>
</evidence>